<feature type="binding site" evidence="4">
    <location>
        <position position="110"/>
    </location>
    <ligand>
        <name>Fe cation</name>
        <dbReference type="ChEBI" id="CHEBI:24875"/>
        <label>2</label>
    </ligand>
</feature>
<dbReference type="EC" id="1.17.4.1" evidence="2"/>
<gene>
    <name evidence="5" type="ORF">J596_0341</name>
</gene>
<accession>A0A062IR77</accession>
<dbReference type="RefSeq" id="WP_023897602.1">
    <property type="nucleotide sequence ID" value="NZ_JMOD01000004.1"/>
</dbReference>
<dbReference type="InterPro" id="IPR000358">
    <property type="entry name" value="RNR_small_fam"/>
</dbReference>
<dbReference type="PIRSF" id="PIRSF000355">
    <property type="entry name" value="NrdB"/>
    <property type="match status" value="1"/>
</dbReference>
<comment type="function">
    <text evidence="2">Provides the precursors necessary for DNA synthesis. Catalyzes the biosynthesis of deoxyribonucleotides from the corresponding ribonucleotides.</text>
</comment>
<keyword evidence="2 4" id="KW-0479">Metal-binding</keyword>
<evidence type="ECO:0000256" key="3">
    <source>
        <dbReference type="PIRSR" id="PIRSR000355-1"/>
    </source>
</evidence>
<dbReference type="GO" id="GO:0009263">
    <property type="term" value="P:deoxyribonucleotide biosynthetic process"/>
    <property type="evidence" value="ECO:0007669"/>
    <property type="project" value="UniProtKB-KW"/>
</dbReference>
<dbReference type="GO" id="GO:0046872">
    <property type="term" value="F:metal ion binding"/>
    <property type="evidence" value="ECO:0007669"/>
    <property type="project" value="UniProtKB-KW"/>
</dbReference>
<comment type="similarity">
    <text evidence="1 2">Belongs to the ribonucleoside diphosphate reductase small chain family.</text>
</comment>
<feature type="binding site" evidence="4">
    <location>
        <position position="175"/>
    </location>
    <ligand>
        <name>Fe cation</name>
        <dbReference type="ChEBI" id="CHEBI:24875"/>
        <label>2</label>
    </ligand>
</feature>
<feature type="binding site" evidence="4">
    <location>
        <position position="213"/>
    </location>
    <ligand>
        <name>Fe cation</name>
        <dbReference type="ChEBI" id="CHEBI:24875"/>
        <label>2</label>
    </ligand>
</feature>
<proteinExistence type="inferred from homology"/>
<dbReference type="CDD" id="cd01049">
    <property type="entry name" value="RNRR2"/>
    <property type="match status" value="1"/>
</dbReference>
<evidence type="ECO:0000313" key="5">
    <source>
        <dbReference type="EMBL" id="KCY22300.1"/>
    </source>
</evidence>
<dbReference type="GO" id="GO:0004748">
    <property type="term" value="F:ribonucleoside-diphosphate reductase activity, thioredoxin disulfide as acceptor"/>
    <property type="evidence" value="ECO:0007669"/>
    <property type="project" value="UniProtKB-EC"/>
</dbReference>
<evidence type="ECO:0000313" key="6">
    <source>
        <dbReference type="Proteomes" id="UP000027327"/>
    </source>
</evidence>
<feature type="active site" evidence="3">
    <location>
        <position position="117"/>
    </location>
</feature>
<protein>
    <recommendedName>
        <fullName evidence="2">Ribonucleoside-diphosphate reductase subunit beta</fullName>
        <ecNumber evidence="2">1.17.4.1</ecNumber>
    </recommendedName>
</protein>
<name>A0A062IR77_ACIBA</name>
<organism evidence="5 6">
    <name type="scientific">Acinetobacter baumannii 21072</name>
    <dbReference type="NCBI Taxonomy" id="1310697"/>
    <lineage>
        <taxon>Bacteria</taxon>
        <taxon>Pseudomonadati</taxon>
        <taxon>Pseudomonadota</taxon>
        <taxon>Gammaproteobacteria</taxon>
        <taxon>Moraxellales</taxon>
        <taxon>Moraxellaceae</taxon>
        <taxon>Acinetobacter</taxon>
        <taxon>Acinetobacter calcoaceticus/baumannii complex</taxon>
    </lineage>
</organism>
<evidence type="ECO:0000256" key="1">
    <source>
        <dbReference type="ARBA" id="ARBA00009303"/>
    </source>
</evidence>
<keyword evidence="2" id="KW-0560">Oxidoreductase</keyword>
<sequence>MTYANRINDRRLILGPKDDLMAISPMKHTWAKGILDRMENNTWFPHVVNMADDVASYNRLNAADRFMFDKALAFLSNLDGIQFNNINQNIAKHVTSPEVSMCLSRQAWEEALHVKSYATIIETVSLDPMSVYMTFERDGLLAQKNQFILKQSRLLGEKFSAEGFALSCVSNVLLEGVYFFSGFLSFYLLADKGEMLGSADMIRYIQRDEEGTHLDLFAHMLDTLRHENKDVFTQSFWNKALEVFLTSSEMEISWGKYITKGVTNPKAIEDYIKHLANLRAEQIQAPFVPYPGVKNPFPWVEQFSKPNTSEKNFFETRVTDYKVGGALVW</sequence>
<dbReference type="InterPro" id="IPR009078">
    <property type="entry name" value="Ferritin-like_SF"/>
</dbReference>
<dbReference type="PATRIC" id="fig|1310697.3.peg.318"/>
<dbReference type="PANTHER" id="PTHR23409">
    <property type="entry name" value="RIBONUCLEOSIDE-DIPHOSPHATE REDUCTASE SMALL CHAIN"/>
    <property type="match status" value="1"/>
</dbReference>
<dbReference type="UniPathway" id="UPA00326"/>
<feature type="binding site" evidence="4">
    <location>
        <position position="113"/>
    </location>
    <ligand>
        <name>Fe cation</name>
        <dbReference type="ChEBI" id="CHEBI:24875"/>
        <label>1</label>
    </ligand>
</feature>
<evidence type="ECO:0000256" key="4">
    <source>
        <dbReference type="PIRSR" id="PIRSR000355-2"/>
    </source>
</evidence>
<feature type="binding site" evidence="4">
    <location>
        <position position="110"/>
    </location>
    <ligand>
        <name>Fe cation</name>
        <dbReference type="ChEBI" id="CHEBI:24875"/>
        <label>1</label>
    </ligand>
</feature>
<dbReference type="Proteomes" id="UP000027327">
    <property type="component" value="Unassembled WGS sequence"/>
</dbReference>
<dbReference type="Gene3D" id="1.10.620.20">
    <property type="entry name" value="Ribonucleotide Reductase, subunit A"/>
    <property type="match status" value="1"/>
</dbReference>
<dbReference type="PANTHER" id="PTHR23409:SF18">
    <property type="entry name" value="RIBONUCLEOSIDE-DIPHOSPHATE REDUCTASE SUBUNIT M2"/>
    <property type="match status" value="1"/>
</dbReference>
<comment type="cofactor">
    <cofactor evidence="2 4">
        <name>Fe cation</name>
        <dbReference type="ChEBI" id="CHEBI:24875"/>
    </cofactor>
    <text evidence="2 4">Binds 2 iron ions per subunit.</text>
</comment>
<dbReference type="AlphaFoldDB" id="A0A062IR77"/>
<evidence type="ECO:0000256" key="2">
    <source>
        <dbReference type="PIRNR" id="PIRNR000355"/>
    </source>
</evidence>
<dbReference type="SUPFAM" id="SSF47240">
    <property type="entry name" value="Ferritin-like"/>
    <property type="match status" value="1"/>
</dbReference>
<comment type="catalytic activity">
    <reaction evidence="2">
        <text>a 2'-deoxyribonucleoside 5'-diphosphate + [thioredoxin]-disulfide + H2O = a ribonucleoside 5'-diphosphate + [thioredoxin]-dithiol</text>
        <dbReference type="Rhea" id="RHEA:23252"/>
        <dbReference type="Rhea" id="RHEA-COMP:10698"/>
        <dbReference type="Rhea" id="RHEA-COMP:10700"/>
        <dbReference type="ChEBI" id="CHEBI:15377"/>
        <dbReference type="ChEBI" id="CHEBI:29950"/>
        <dbReference type="ChEBI" id="CHEBI:50058"/>
        <dbReference type="ChEBI" id="CHEBI:57930"/>
        <dbReference type="ChEBI" id="CHEBI:73316"/>
        <dbReference type="EC" id="1.17.4.1"/>
    </reaction>
</comment>
<feature type="binding site" evidence="4">
    <location>
        <position position="209"/>
    </location>
    <ligand>
        <name>Fe cation</name>
        <dbReference type="ChEBI" id="CHEBI:24875"/>
        <label>2</label>
    </ligand>
</feature>
<dbReference type="Pfam" id="PF00268">
    <property type="entry name" value="Ribonuc_red_sm"/>
    <property type="match status" value="1"/>
</dbReference>
<reference evidence="5 6" key="1">
    <citation type="submission" date="2014-04" db="EMBL/GenBank/DDBJ databases">
        <title>Comparative genomics and transcriptomics to identify genetic mechanisms underlying the emergence of carbapenem resistant Acinetobacter baumannii (CRAb).</title>
        <authorList>
            <person name="Harris A.D."/>
            <person name="Johnson K.J."/>
            <person name="George J."/>
            <person name="Nadendla S."/>
            <person name="Daugherty S.C."/>
            <person name="Parankush S."/>
            <person name="Sadzewicz L."/>
            <person name="Tallon L."/>
            <person name="Sengamalay N."/>
            <person name="Hazen T.H."/>
            <person name="Rasko D.A."/>
        </authorList>
    </citation>
    <scope>NUCLEOTIDE SEQUENCE [LARGE SCALE GENOMIC DNA]</scope>
    <source>
        <strain evidence="5 6">21072</strain>
    </source>
</reference>
<dbReference type="EMBL" id="JMOD01000004">
    <property type="protein sequence ID" value="KCY22300.1"/>
    <property type="molecule type" value="Genomic_DNA"/>
</dbReference>
<dbReference type="InterPro" id="IPR012348">
    <property type="entry name" value="RNR-like"/>
</dbReference>
<comment type="caution">
    <text evidence="5">The sequence shown here is derived from an EMBL/GenBank/DDBJ whole genome shotgun (WGS) entry which is preliminary data.</text>
</comment>
<keyword evidence="2 4" id="KW-0408">Iron</keyword>
<feature type="binding site" evidence="4">
    <location>
        <position position="79"/>
    </location>
    <ligand>
        <name>Fe cation</name>
        <dbReference type="ChEBI" id="CHEBI:24875"/>
        <label>1</label>
    </ligand>
</feature>
<dbReference type="InterPro" id="IPR033909">
    <property type="entry name" value="RNR_small"/>
</dbReference>
<keyword evidence="2" id="KW-0215">Deoxyribonucleotide synthesis</keyword>